<reference evidence="2 3" key="2">
    <citation type="journal article" date="2018" name="New Phytol.">
        <title>High intraspecific genome diversity in the model arbuscular mycorrhizal symbiont Rhizophagus irregularis.</title>
        <authorList>
            <person name="Chen E.C.H."/>
            <person name="Morin E."/>
            <person name="Beaudet D."/>
            <person name="Noel J."/>
            <person name="Yildirir G."/>
            <person name="Ndikumana S."/>
            <person name="Charron P."/>
            <person name="St-Onge C."/>
            <person name="Giorgi J."/>
            <person name="Kruger M."/>
            <person name="Marton T."/>
            <person name="Ropars J."/>
            <person name="Grigoriev I.V."/>
            <person name="Hainaut M."/>
            <person name="Henrissat B."/>
            <person name="Roux C."/>
            <person name="Martin F."/>
            <person name="Corradi N."/>
        </authorList>
    </citation>
    <scope>NUCLEOTIDE SEQUENCE [LARGE SCALE GENOMIC DNA]</scope>
    <source>
        <strain evidence="2 3">DAOM 197198</strain>
    </source>
</reference>
<accession>A0A2P4P2W9</accession>
<comment type="caution">
    <text evidence="2">The sequence shown here is derived from an EMBL/GenBank/DDBJ whole genome shotgun (WGS) entry which is preliminary data.</text>
</comment>
<keyword evidence="1" id="KW-0732">Signal</keyword>
<sequence length="67" mass="7875">MMVSINCLLLGMTSFVDTFVVNVIKESDIHGSLVKFDDLKISDLKFLVYNEINHDIKFNYKYIDLWK</sequence>
<keyword evidence="3" id="KW-1185">Reference proteome</keyword>
<feature type="chain" id="PRO_5015179321" evidence="1">
    <location>
        <begin position="19"/>
        <end position="67"/>
    </location>
</feature>
<evidence type="ECO:0000313" key="2">
    <source>
        <dbReference type="EMBL" id="POG59708.1"/>
    </source>
</evidence>
<organism evidence="2 3">
    <name type="scientific">Rhizophagus irregularis (strain DAOM 181602 / DAOM 197198 / MUCL 43194)</name>
    <name type="common">Arbuscular mycorrhizal fungus</name>
    <name type="synonym">Glomus intraradices</name>
    <dbReference type="NCBI Taxonomy" id="747089"/>
    <lineage>
        <taxon>Eukaryota</taxon>
        <taxon>Fungi</taxon>
        <taxon>Fungi incertae sedis</taxon>
        <taxon>Mucoromycota</taxon>
        <taxon>Glomeromycotina</taxon>
        <taxon>Glomeromycetes</taxon>
        <taxon>Glomerales</taxon>
        <taxon>Glomeraceae</taxon>
        <taxon>Rhizophagus</taxon>
    </lineage>
</organism>
<gene>
    <name evidence="2" type="ORF">GLOIN_2v1720015</name>
</gene>
<proteinExistence type="predicted"/>
<evidence type="ECO:0000313" key="3">
    <source>
        <dbReference type="Proteomes" id="UP000018888"/>
    </source>
</evidence>
<reference evidence="2 3" key="1">
    <citation type="journal article" date="2013" name="Proc. Natl. Acad. Sci. U.S.A.">
        <title>Genome of an arbuscular mycorrhizal fungus provides insight into the oldest plant symbiosis.</title>
        <authorList>
            <person name="Tisserant E."/>
            <person name="Malbreil M."/>
            <person name="Kuo A."/>
            <person name="Kohler A."/>
            <person name="Symeonidi A."/>
            <person name="Balestrini R."/>
            <person name="Charron P."/>
            <person name="Duensing N."/>
            <person name="Frei Dit Frey N."/>
            <person name="Gianinazzi-Pearson V."/>
            <person name="Gilbert L.B."/>
            <person name="Handa Y."/>
            <person name="Herr J.R."/>
            <person name="Hijri M."/>
            <person name="Koul R."/>
            <person name="Kawaguchi M."/>
            <person name="Krajinski F."/>
            <person name="Lammers P.J."/>
            <person name="Masclaux F.G."/>
            <person name="Murat C."/>
            <person name="Morin E."/>
            <person name="Ndikumana S."/>
            <person name="Pagni M."/>
            <person name="Petitpierre D."/>
            <person name="Requena N."/>
            <person name="Rosikiewicz P."/>
            <person name="Riley R."/>
            <person name="Saito K."/>
            <person name="San Clemente H."/>
            <person name="Shapiro H."/>
            <person name="van Tuinen D."/>
            <person name="Becard G."/>
            <person name="Bonfante P."/>
            <person name="Paszkowski U."/>
            <person name="Shachar-Hill Y.Y."/>
            <person name="Tuskan G.A."/>
            <person name="Young P.W."/>
            <person name="Sanders I.R."/>
            <person name="Henrissat B."/>
            <person name="Rensing S.A."/>
            <person name="Grigoriev I.V."/>
            <person name="Corradi N."/>
            <person name="Roux C."/>
            <person name="Martin F."/>
        </authorList>
    </citation>
    <scope>NUCLEOTIDE SEQUENCE [LARGE SCALE GENOMIC DNA]</scope>
    <source>
        <strain evidence="2 3">DAOM 197198</strain>
    </source>
</reference>
<feature type="signal peptide" evidence="1">
    <location>
        <begin position="1"/>
        <end position="18"/>
    </location>
</feature>
<name>A0A2P4P2W9_RHIID</name>
<protein>
    <submittedName>
        <fullName evidence="2">Uncharacterized protein</fullName>
    </submittedName>
</protein>
<dbReference type="AlphaFoldDB" id="A0A2P4P2W9"/>
<dbReference type="Proteomes" id="UP000018888">
    <property type="component" value="Unassembled WGS sequence"/>
</dbReference>
<dbReference type="EMBL" id="AUPC02000434">
    <property type="protein sequence ID" value="POG59708.1"/>
    <property type="molecule type" value="Genomic_DNA"/>
</dbReference>
<evidence type="ECO:0000256" key="1">
    <source>
        <dbReference type="SAM" id="SignalP"/>
    </source>
</evidence>
<feature type="non-terminal residue" evidence="2">
    <location>
        <position position="67"/>
    </location>
</feature>